<dbReference type="AlphaFoldDB" id="A0A0K1JJG7"/>
<sequence>MSAGRQPVLVGANPAVQLFDAAGTCTAYVSVWQVRWSTHGTGNALVLWQPTRVLVMGEDPKLADWLAGSFVRHFPELEGRTWHEPAVHQTPVHMDLSLERGLRARAGAVDVEIGDVLGHRTFSTDDFPLGAVRHGLSLVLAPCRTGQIRVGGQVLHGEVRVAGTPERPSSSAIVTDAEVWQV</sequence>
<dbReference type="KEGG" id="lmoi:VV02_15030"/>
<organism evidence="1 2">
    <name type="scientific">Luteipulveratus mongoliensis</name>
    <dbReference type="NCBI Taxonomy" id="571913"/>
    <lineage>
        <taxon>Bacteria</taxon>
        <taxon>Bacillati</taxon>
        <taxon>Actinomycetota</taxon>
        <taxon>Actinomycetes</taxon>
        <taxon>Micrococcales</taxon>
        <taxon>Dermacoccaceae</taxon>
        <taxon>Luteipulveratus</taxon>
    </lineage>
</organism>
<evidence type="ECO:0000313" key="2">
    <source>
        <dbReference type="Proteomes" id="UP000066480"/>
    </source>
</evidence>
<evidence type="ECO:0000313" key="1">
    <source>
        <dbReference type="EMBL" id="AKU16874.1"/>
    </source>
</evidence>
<protein>
    <submittedName>
        <fullName evidence="1">Uncharacterized protein</fullName>
    </submittedName>
</protein>
<gene>
    <name evidence="1" type="ORF">VV02_15030</name>
</gene>
<dbReference type="RefSeq" id="WP_052592684.1">
    <property type="nucleotide sequence ID" value="NZ_CP011112.1"/>
</dbReference>
<reference evidence="1 2" key="1">
    <citation type="submission" date="2015-03" db="EMBL/GenBank/DDBJ databases">
        <title>Luteipulveratus halotolerans sp. nov., a novel actinobacterium (Dermacoccaceae) from Sarawak, Malaysia.</title>
        <authorList>
            <person name="Juboi H."/>
            <person name="Basik A."/>
            <person name="Shamsul S.S."/>
            <person name="Arnold P."/>
            <person name="Schmitt E.K."/>
            <person name="Sanglier J.-J."/>
            <person name="Yeo T."/>
        </authorList>
    </citation>
    <scope>NUCLEOTIDE SEQUENCE [LARGE SCALE GENOMIC DNA]</scope>
    <source>
        <strain evidence="1 2">MN07-A0370</strain>
    </source>
</reference>
<proteinExistence type="predicted"/>
<name>A0A0K1JJG7_9MICO</name>
<dbReference type="EMBL" id="CP011112">
    <property type="protein sequence ID" value="AKU16874.1"/>
    <property type="molecule type" value="Genomic_DNA"/>
</dbReference>
<dbReference type="Proteomes" id="UP000066480">
    <property type="component" value="Chromosome"/>
</dbReference>
<keyword evidence="2" id="KW-1185">Reference proteome</keyword>
<dbReference type="OrthoDB" id="3817406at2"/>
<accession>A0A0K1JJG7</accession>